<dbReference type="GO" id="GO:0005794">
    <property type="term" value="C:Golgi apparatus"/>
    <property type="evidence" value="ECO:0007669"/>
    <property type="project" value="TreeGrafter"/>
</dbReference>
<organism evidence="12 13">
    <name type="scientific">Saitoella complicata (strain BCRC 22490 / CBS 7301 / JCM 7358 / NBRC 10748 / NRRL Y-17804)</name>
    <dbReference type="NCBI Taxonomy" id="698492"/>
    <lineage>
        <taxon>Eukaryota</taxon>
        <taxon>Fungi</taxon>
        <taxon>Dikarya</taxon>
        <taxon>Ascomycota</taxon>
        <taxon>Taphrinomycotina</taxon>
        <taxon>Taphrinomycotina incertae sedis</taxon>
        <taxon>Saitoella</taxon>
    </lineage>
</organism>
<dbReference type="InterPro" id="IPR029044">
    <property type="entry name" value="Nucleotide-diphossugar_trans"/>
</dbReference>
<dbReference type="GO" id="GO:0000033">
    <property type="term" value="F:alpha-1,3-mannosyltransferase activity"/>
    <property type="evidence" value="ECO:0007669"/>
    <property type="project" value="TreeGrafter"/>
</dbReference>
<keyword evidence="4" id="KW-0808">Transferase</keyword>
<dbReference type="PANTHER" id="PTHR31392:SF1">
    <property type="entry name" value="ALPHA-1,3-MANNOSYLTRANSFERASE MNN1-RELATED"/>
    <property type="match status" value="1"/>
</dbReference>
<feature type="compositionally biased region" description="Polar residues" evidence="10">
    <location>
        <begin position="1"/>
        <end position="11"/>
    </location>
</feature>
<accession>A0A0E9NSD1</accession>
<gene>
    <name evidence="12" type="ORF">G7K_6749-t1</name>
</gene>
<dbReference type="SUPFAM" id="SSF53448">
    <property type="entry name" value="Nucleotide-diphospho-sugar transferases"/>
    <property type="match status" value="1"/>
</dbReference>
<name>A0A0E9NSD1_SAICN</name>
<reference evidence="12 13" key="2">
    <citation type="journal article" date="2014" name="J. Gen. Appl. Microbiol.">
        <title>The early diverging ascomycetous budding yeast Saitoella complicata has three histone deacetylases belonging to the Clr6, Hos2, and Rpd3 lineages.</title>
        <authorList>
            <person name="Nishida H."/>
            <person name="Matsumoto T."/>
            <person name="Kondo S."/>
            <person name="Hamamoto M."/>
            <person name="Yoshikawa H."/>
        </authorList>
    </citation>
    <scope>NUCLEOTIDE SEQUENCE [LARGE SCALE GENOMIC DNA]</scope>
    <source>
        <strain evidence="12 13">NRRL Y-17804</strain>
    </source>
</reference>
<evidence type="ECO:0000313" key="13">
    <source>
        <dbReference type="Proteomes" id="UP000033140"/>
    </source>
</evidence>
<evidence type="ECO:0000313" key="12">
    <source>
        <dbReference type="EMBL" id="GAO52678.1"/>
    </source>
</evidence>
<evidence type="ECO:0000256" key="8">
    <source>
        <dbReference type="ARBA" id="ARBA00023136"/>
    </source>
</evidence>
<evidence type="ECO:0000256" key="9">
    <source>
        <dbReference type="ARBA" id="ARBA00023180"/>
    </source>
</evidence>
<protein>
    <recommendedName>
        <fullName evidence="14">Alpha-1,3-mannosyltransferase</fullName>
    </recommendedName>
</protein>
<keyword evidence="13" id="KW-1185">Reference proteome</keyword>
<keyword evidence="3" id="KW-0328">Glycosyltransferase</keyword>
<feature type="transmembrane region" description="Helical" evidence="11">
    <location>
        <begin position="35"/>
        <end position="53"/>
    </location>
</feature>
<comment type="subcellular location">
    <subcellularLocation>
        <location evidence="1">Membrane</location>
        <topology evidence="1">Single-pass type II membrane protein</topology>
    </subcellularLocation>
</comment>
<feature type="region of interest" description="Disordered" evidence="10">
    <location>
        <begin position="1"/>
        <end position="23"/>
    </location>
</feature>
<dbReference type="STRING" id="698492.A0A0E9NSD1"/>
<evidence type="ECO:0000256" key="3">
    <source>
        <dbReference type="ARBA" id="ARBA00022676"/>
    </source>
</evidence>
<feature type="region of interest" description="Disordered" evidence="10">
    <location>
        <begin position="130"/>
        <end position="155"/>
    </location>
</feature>
<feature type="compositionally biased region" description="Polar residues" evidence="10">
    <location>
        <begin position="134"/>
        <end position="149"/>
    </location>
</feature>
<keyword evidence="8 11" id="KW-0472">Membrane</keyword>
<reference evidence="12 13" key="1">
    <citation type="journal article" date="2011" name="J. Gen. Appl. Microbiol.">
        <title>Draft genome sequencing of the enigmatic yeast Saitoella complicata.</title>
        <authorList>
            <person name="Nishida H."/>
            <person name="Hamamoto M."/>
            <person name="Sugiyama J."/>
        </authorList>
    </citation>
    <scope>NUCLEOTIDE SEQUENCE [LARGE SCALE GENOMIC DNA]</scope>
    <source>
        <strain evidence="12 13">NRRL Y-17804</strain>
    </source>
</reference>
<evidence type="ECO:0000256" key="6">
    <source>
        <dbReference type="ARBA" id="ARBA00022968"/>
    </source>
</evidence>
<dbReference type="PANTHER" id="PTHR31392">
    <property type="entry name" value="ALPHA-1,3-MANNOSYLTRANSFERASE MNN1-RELATED"/>
    <property type="match status" value="1"/>
</dbReference>
<evidence type="ECO:0000256" key="2">
    <source>
        <dbReference type="ARBA" id="ARBA00009105"/>
    </source>
</evidence>
<dbReference type="OMA" id="NGWAGKP"/>
<evidence type="ECO:0000256" key="1">
    <source>
        <dbReference type="ARBA" id="ARBA00004606"/>
    </source>
</evidence>
<feature type="region of interest" description="Disordered" evidence="10">
    <location>
        <begin position="527"/>
        <end position="593"/>
    </location>
</feature>
<dbReference type="Pfam" id="PF11051">
    <property type="entry name" value="Mannosyl_trans3"/>
    <property type="match status" value="1"/>
</dbReference>
<dbReference type="Proteomes" id="UP000033140">
    <property type="component" value="Unassembled WGS sequence"/>
</dbReference>
<evidence type="ECO:0008006" key="14">
    <source>
        <dbReference type="Google" id="ProtNLM"/>
    </source>
</evidence>
<dbReference type="AlphaFoldDB" id="A0A0E9NSD1"/>
<evidence type="ECO:0000256" key="7">
    <source>
        <dbReference type="ARBA" id="ARBA00022989"/>
    </source>
</evidence>
<dbReference type="GO" id="GO:0006493">
    <property type="term" value="P:protein O-linked glycosylation"/>
    <property type="evidence" value="ECO:0007669"/>
    <property type="project" value="TreeGrafter"/>
</dbReference>
<sequence length="692" mass="77501">MTASSSFLPFTQSPPPKEGRVKPSHIFQDRQLKRIIIAFVGFIAFYLFVLPALQQDNNSAVPKYDTLRAPSSPLSVDAKAREVPTRDHRIEYQGAVGRQGNEVPPPPKKPSKAEIAVGVVEAQIPPAHAEYAPSSPQKQTQAQSGSQPQADKDLVNGPLRDLLDMLPDEFRMRELLRPIKSSGTERMREYGLRARVYRKMLEAWERVHFASAPSSSNDKDNSGIVIRNDITKIIKHNSPDLLHTYDDMTAFLPRFSNLLFPWTAPFHPSHASLHASLATGGRGIVLTAGDNQAPFLLTGIKVLRELGCELPVEVMYLGDDDLGEDWREKLEELEGVVTRDMARMVSDRGWKLAGWAGKPFAILLSSFRECIFIDADSLFFKDPTILFEDKGYKEKGALFFKDRLIFPESKKKFLQEILPKPLSPQVKSSRFWTGASGHMQESGVLVIDKFKHFVALLMVTRLNGPDRDGSGEGDDKIVGVYDLVYGDKETFWLGWELVGDVGYAWMEGGQGIMGIVRAKERGSVKEEIDKEKLEKAIGGPKGYDEKGGEDVDDSDHEHDGHEDAKDKDEKEEERAEKEEHALRKRAPAAGGPHTICSPQLLHLDRDETPLWFNGWLAPNKFDDVPTPAAALSPSRKSALHFDSWLKEPGEWELLDSNICCLTSEERTEFTMGEKEVLGMMIRVAKEVEAWKG</sequence>
<comment type="similarity">
    <text evidence="2">Belongs to the MNN1/MNT family.</text>
</comment>
<keyword evidence="9" id="KW-0325">Glycoprotein</keyword>
<evidence type="ECO:0000256" key="10">
    <source>
        <dbReference type="SAM" id="MobiDB-lite"/>
    </source>
</evidence>
<comment type="caution">
    <text evidence="12">The sequence shown here is derived from an EMBL/GenBank/DDBJ whole genome shotgun (WGS) entry which is preliminary data.</text>
</comment>
<reference evidence="12 13" key="3">
    <citation type="journal article" date="2015" name="Genome Announc.">
        <title>Draft Genome Sequence of the Archiascomycetous Yeast Saitoella complicata.</title>
        <authorList>
            <person name="Yamauchi K."/>
            <person name="Kondo S."/>
            <person name="Hamamoto M."/>
            <person name="Takahashi Y."/>
            <person name="Ogura Y."/>
            <person name="Hayashi T."/>
            <person name="Nishida H."/>
        </authorList>
    </citation>
    <scope>NUCLEOTIDE SEQUENCE [LARGE SCALE GENOMIC DNA]</scope>
    <source>
        <strain evidence="12 13">NRRL Y-17804</strain>
    </source>
</reference>
<proteinExistence type="inferred from homology"/>
<evidence type="ECO:0000256" key="11">
    <source>
        <dbReference type="SAM" id="Phobius"/>
    </source>
</evidence>
<feature type="compositionally biased region" description="Basic and acidic residues" evidence="10">
    <location>
        <begin position="542"/>
        <end position="581"/>
    </location>
</feature>
<keyword evidence="7 11" id="KW-1133">Transmembrane helix</keyword>
<dbReference type="EMBL" id="BACD03000079">
    <property type="protein sequence ID" value="GAO52678.1"/>
    <property type="molecule type" value="Genomic_DNA"/>
</dbReference>
<dbReference type="InterPro" id="IPR022751">
    <property type="entry name" value="Alpha_mannosyltransferase"/>
</dbReference>
<evidence type="ECO:0000256" key="5">
    <source>
        <dbReference type="ARBA" id="ARBA00022692"/>
    </source>
</evidence>
<dbReference type="GO" id="GO:0016020">
    <property type="term" value="C:membrane"/>
    <property type="evidence" value="ECO:0007669"/>
    <property type="project" value="UniProtKB-SubCell"/>
</dbReference>
<evidence type="ECO:0000256" key="4">
    <source>
        <dbReference type="ARBA" id="ARBA00022679"/>
    </source>
</evidence>
<keyword evidence="6" id="KW-0735">Signal-anchor</keyword>
<keyword evidence="5 11" id="KW-0812">Transmembrane</keyword>